<accession>G0UBJ1</accession>
<feature type="transmembrane region" description="Helical" evidence="1">
    <location>
        <begin position="80"/>
        <end position="99"/>
    </location>
</feature>
<sequence length="100" mass="11673">MWLLCRDALSYIFSFKELVTSTQHLNKLGHNFQIISEWSLGAQLRSAQPVVLDTTIIISIHQYCKNFAFDTERGTLQCSIIVFAMFCFLVDVLIYLYCYY</sequence>
<dbReference type="VEuPathDB" id="TriTrypDB:TvY486_1106710"/>
<organism evidence="2">
    <name type="scientific">Trypanosoma vivax (strain Y486)</name>
    <dbReference type="NCBI Taxonomy" id="1055687"/>
    <lineage>
        <taxon>Eukaryota</taxon>
        <taxon>Discoba</taxon>
        <taxon>Euglenozoa</taxon>
        <taxon>Kinetoplastea</taxon>
        <taxon>Metakinetoplastina</taxon>
        <taxon>Trypanosomatida</taxon>
        <taxon>Trypanosomatidae</taxon>
        <taxon>Trypanosoma</taxon>
        <taxon>Duttonella</taxon>
    </lineage>
</organism>
<proteinExistence type="predicted"/>
<keyword evidence="1" id="KW-0472">Membrane</keyword>
<keyword evidence="1" id="KW-0812">Transmembrane</keyword>
<evidence type="ECO:0000256" key="1">
    <source>
        <dbReference type="SAM" id="Phobius"/>
    </source>
</evidence>
<keyword evidence="1" id="KW-1133">Transmembrane helix</keyword>
<evidence type="ECO:0000313" key="2">
    <source>
        <dbReference type="EMBL" id="CCC53187.1"/>
    </source>
</evidence>
<dbReference type="EMBL" id="HE573027">
    <property type="protein sequence ID" value="CCC53187.1"/>
    <property type="molecule type" value="Genomic_DNA"/>
</dbReference>
<protein>
    <submittedName>
        <fullName evidence="2">Uncharacterized protein</fullName>
    </submittedName>
</protein>
<gene>
    <name evidence="2" type="ORF">TVY486_1106710</name>
</gene>
<dbReference type="AlphaFoldDB" id="G0UBJ1"/>
<name>G0UBJ1_TRYVY</name>
<reference evidence="2" key="1">
    <citation type="journal article" date="2012" name="Proc. Natl. Acad. Sci. U.S.A.">
        <title>Antigenic diversity is generated by distinct evolutionary mechanisms in African trypanosome species.</title>
        <authorList>
            <person name="Jackson A.P."/>
            <person name="Berry A."/>
            <person name="Aslett M."/>
            <person name="Allison H.C."/>
            <person name="Burton P."/>
            <person name="Vavrova-Anderson J."/>
            <person name="Brown R."/>
            <person name="Browne H."/>
            <person name="Corton N."/>
            <person name="Hauser H."/>
            <person name="Gamble J."/>
            <person name="Gilderthorp R."/>
            <person name="Marcello L."/>
            <person name="McQuillan J."/>
            <person name="Otto T.D."/>
            <person name="Quail M.A."/>
            <person name="Sanders M.J."/>
            <person name="van Tonder A."/>
            <person name="Ginger M.L."/>
            <person name="Field M.C."/>
            <person name="Barry J.D."/>
            <person name="Hertz-Fowler C."/>
            <person name="Berriman M."/>
        </authorList>
    </citation>
    <scope>NUCLEOTIDE SEQUENCE</scope>
    <source>
        <strain evidence="2">Y486</strain>
    </source>
</reference>